<feature type="domain" description="ABC transporter" evidence="8">
    <location>
        <begin position="47"/>
        <end position="277"/>
    </location>
</feature>
<dbReference type="EC" id="7.6.2.11" evidence="7"/>
<dbReference type="EMBL" id="JABRWJ010000017">
    <property type="protein sequence ID" value="NRF72080.1"/>
    <property type="molecule type" value="Genomic_DNA"/>
</dbReference>
<keyword evidence="3 7" id="KW-0547">Nucleotide-binding</keyword>
<dbReference type="InterPro" id="IPR013611">
    <property type="entry name" value="Transp-assoc_OB_typ2"/>
</dbReference>
<keyword evidence="4 7" id="KW-0067">ATP-binding</keyword>
<organism evidence="9 10">
    <name type="scientific">Pseudaquabacterium terrae</name>
    <dbReference type="NCBI Taxonomy" id="2732868"/>
    <lineage>
        <taxon>Bacteria</taxon>
        <taxon>Pseudomonadati</taxon>
        <taxon>Pseudomonadota</taxon>
        <taxon>Betaproteobacteria</taxon>
        <taxon>Burkholderiales</taxon>
        <taxon>Sphaerotilaceae</taxon>
        <taxon>Pseudaquabacterium</taxon>
    </lineage>
</organism>
<dbReference type="InterPro" id="IPR003593">
    <property type="entry name" value="AAA+_ATPase"/>
</dbReference>
<dbReference type="Pfam" id="PF08402">
    <property type="entry name" value="TOBE_2"/>
    <property type="match status" value="1"/>
</dbReference>
<evidence type="ECO:0000256" key="7">
    <source>
        <dbReference type="RuleBase" id="RU364083"/>
    </source>
</evidence>
<protein>
    <recommendedName>
        <fullName evidence="7">Spermidine/putrescine import ATP-binding protein PotA</fullName>
        <ecNumber evidence="7">7.6.2.11</ecNumber>
    </recommendedName>
</protein>
<sequence>MGYADESVEGPVEPDQETEPVLQALHTIEAAPRGAAGDAALRIGSSLDVQDVVGRYGRAVILDKLSLSIRPGEFLTLLGPSGSGKSTLLAMIAGFMPVDEGRILVDGKPVQDVPAHKRGFGMVFQNYALFPHMTVTQNIAFPMHMAGVDRLSISRRVDEVLQILRLGDHAHKLPTQLSGGQQQRVAIGRAIALRPRVVLMDEPLSALDRRLRESTLVEIRELHRQLGMTIVFVTHDQGEALALSDRIAVLDAGRIVQLGTPAQLYREPANHFVAKFVGESNLLDVEVIERRGELARVRDAAGFEFEAGVATPSIGRGPAKLLVRPERVSLVSPQTPGALPAHVTDAVFLGEILRVDLRLASGAHLQMRTLDGAHARVPSIGDEVHVAWAQADTWVLA</sequence>
<evidence type="ECO:0000256" key="6">
    <source>
        <dbReference type="ARBA" id="ARBA00023136"/>
    </source>
</evidence>
<dbReference type="SUPFAM" id="SSF50331">
    <property type="entry name" value="MOP-like"/>
    <property type="match status" value="1"/>
</dbReference>
<comment type="caution">
    <text evidence="9">The sequence shown here is derived from an EMBL/GenBank/DDBJ whole genome shotgun (WGS) entry which is preliminary data.</text>
</comment>
<dbReference type="InterPro" id="IPR003439">
    <property type="entry name" value="ABC_transporter-like_ATP-bd"/>
</dbReference>
<dbReference type="InterPro" id="IPR008995">
    <property type="entry name" value="Mo/tungstate-bd_C_term_dom"/>
</dbReference>
<dbReference type="PROSITE" id="PS50893">
    <property type="entry name" value="ABC_TRANSPORTER_2"/>
    <property type="match status" value="1"/>
</dbReference>
<gene>
    <name evidence="7" type="primary">potA</name>
    <name evidence="9" type="ORF">HLB44_34360</name>
</gene>
<evidence type="ECO:0000256" key="4">
    <source>
        <dbReference type="ARBA" id="ARBA00022840"/>
    </source>
</evidence>
<dbReference type="NCBIfam" id="TIGR01187">
    <property type="entry name" value="potA"/>
    <property type="match status" value="1"/>
</dbReference>
<comment type="subunit">
    <text evidence="7">The complex is composed of two ATP-binding proteins (PotA), two transmembrane proteins (PotB and PotC) and a solute-binding protein (PotD).</text>
</comment>
<evidence type="ECO:0000256" key="5">
    <source>
        <dbReference type="ARBA" id="ARBA00022967"/>
    </source>
</evidence>
<dbReference type="SUPFAM" id="SSF52540">
    <property type="entry name" value="P-loop containing nucleoside triphosphate hydrolases"/>
    <property type="match status" value="1"/>
</dbReference>
<dbReference type="Gene3D" id="2.40.50.100">
    <property type="match status" value="1"/>
</dbReference>
<accession>A0ABX2ETP3</accession>
<dbReference type="InterPro" id="IPR005893">
    <property type="entry name" value="PotA-like"/>
</dbReference>
<dbReference type="GO" id="GO:0005524">
    <property type="term" value="F:ATP binding"/>
    <property type="evidence" value="ECO:0007669"/>
    <property type="project" value="UniProtKB-KW"/>
</dbReference>
<keyword evidence="2 7" id="KW-1003">Cell membrane</keyword>
<reference evidence="9 10" key="1">
    <citation type="submission" date="2020-05" db="EMBL/GenBank/DDBJ databases">
        <title>Aquincola sp. isolate from soil.</title>
        <authorList>
            <person name="Han J."/>
            <person name="Kim D.-U."/>
        </authorList>
    </citation>
    <scope>NUCLEOTIDE SEQUENCE [LARGE SCALE GENOMIC DNA]</scope>
    <source>
        <strain evidence="9 10">S2</strain>
    </source>
</reference>
<keyword evidence="1 7" id="KW-0813">Transport</keyword>
<evidence type="ECO:0000259" key="8">
    <source>
        <dbReference type="PROSITE" id="PS50893"/>
    </source>
</evidence>
<dbReference type="InterPro" id="IPR017871">
    <property type="entry name" value="ABC_transporter-like_CS"/>
</dbReference>
<evidence type="ECO:0000313" key="10">
    <source>
        <dbReference type="Proteomes" id="UP000737171"/>
    </source>
</evidence>
<dbReference type="PROSITE" id="PS00211">
    <property type="entry name" value="ABC_TRANSPORTER_1"/>
    <property type="match status" value="1"/>
</dbReference>
<dbReference type="PANTHER" id="PTHR42781:SF4">
    <property type="entry name" value="SPERMIDINE_PUTRESCINE IMPORT ATP-BINDING PROTEIN POTA"/>
    <property type="match status" value="1"/>
</dbReference>
<evidence type="ECO:0000256" key="1">
    <source>
        <dbReference type="ARBA" id="ARBA00022448"/>
    </source>
</evidence>
<evidence type="ECO:0000256" key="2">
    <source>
        <dbReference type="ARBA" id="ARBA00022475"/>
    </source>
</evidence>
<evidence type="ECO:0000313" key="9">
    <source>
        <dbReference type="EMBL" id="NRF72080.1"/>
    </source>
</evidence>
<dbReference type="Gene3D" id="3.40.50.300">
    <property type="entry name" value="P-loop containing nucleotide triphosphate hydrolases"/>
    <property type="match status" value="1"/>
</dbReference>
<comment type="similarity">
    <text evidence="7">Belongs to the ABC transporter superfamily. Spermidine/putrescine importer (TC 3.A.1.11.1) family.</text>
</comment>
<dbReference type="PANTHER" id="PTHR42781">
    <property type="entry name" value="SPERMIDINE/PUTRESCINE IMPORT ATP-BINDING PROTEIN POTA"/>
    <property type="match status" value="1"/>
</dbReference>
<proteinExistence type="inferred from homology"/>
<comment type="catalytic activity">
    <reaction evidence="7">
        <text>ATP + H2O + polyamine-[polyamine-binding protein]Side 1 = ADP + phosphate + polyamineSide 2 + [polyamine-binding protein]Side 1.</text>
        <dbReference type="EC" id="7.6.2.11"/>
    </reaction>
</comment>
<keyword evidence="6 7" id="KW-0472">Membrane</keyword>
<dbReference type="Pfam" id="PF00005">
    <property type="entry name" value="ABC_tran"/>
    <property type="match status" value="1"/>
</dbReference>
<dbReference type="InterPro" id="IPR027417">
    <property type="entry name" value="P-loop_NTPase"/>
</dbReference>
<keyword evidence="5 7" id="KW-1278">Translocase</keyword>
<dbReference type="SMART" id="SM00382">
    <property type="entry name" value="AAA"/>
    <property type="match status" value="1"/>
</dbReference>
<dbReference type="InterPro" id="IPR050093">
    <property type="entry name" value="ABC_SmlMolc_Importer"/>
</dbReference>
<name>A0ABX2ETP3_9BURK</name>
<keyword evidence="10" id="KW-1185">Reference proteome</keyword>
<dbReference type="Proteomes" id="UP000737171">
    <property type="component" value="Unassembled WGS sequence"/>
</dbReference>
<comment type="function">
    <text evidence="7">Part of the ABC transporter complex PotABCD involved in spermidine/putrescine import. Responsible for energy coupling to the transport system.</text>
</comment>
<evidence type="ECO:0000256" key="3">
    <source>
        <dbReference type="ARBA" id="ARBA00022741"/>
    </source>
</evidence>